<dbReference type="InterPro" id="IPR023214">
    <property type="entry name" value="HAD_sf"/>
</dbReference>
<comment type="caution">
    <text evidence="1">The sequence shown here is derived from an EMBL/GenBank/DDBJ whole genome shotgun (WGS) entry which is preliminary data.</text>
</comment>
<dbReference type="PANTHER" id="PTHR46191:SF2">
    <property type="entry name" value="HALOACID DEHALOGENASE-LIKE HYDROLASE DOMAIN-CONTAINING PROTEIN 3"/>
    <property type="match status" value="1"/>
</dbReference>
<dbReference type="InterPro" id="IPR044924">
    <property type="entry name" value="HAD-SF_hydro_IA_REG-2-like_cap"/>
</dbReference>
<accession>A0A366S834</accession>
<dbReference type="Pfam" id="PF00702">
    <property type="entry name" value="Hydrolase"/>
    <property type="match status" value="1"/>
</dbReference>
<dbReference type="Pfam" id="PF02458">
    <property type="entry name" value="Transferase"/>
    <property type="match status" value="2"/>
</dbReference>
<dbReference type="Gene3D" id="3.30.559.10">
    <property type="entry name" value="Chloramphenicol acetyltransferase-like domain"/>
    <property type="match status" value="2"/>
</dbReference>
<dbReference type="OrthoDB" id="444127at2759"/>
<protein>
    <recommendedName>
        <fullName evidence="3">Transferase family protein</fullName>
    </recommendedName>
</protein>
<evidence type="ECO:0000313" key="2">
    <source>
        <dbReference type="Proteomes" id="UP000253153"/>
    </source>
</evidence>
<dbReference type="RefSeq" id="XP_031020088.1">
    <property type="nucleotide sequence ID" value="XM_031155885.1"/>
</dbReference>
<dbReference type="SUPFAM" id="SSF56784">
    <property type="entry name" value="HAD-like"/>
    <property type="match status" value="1"/>
</dbReference>
<dbReference type="EMBL" id="QKXC01000038">
    <property type="protein sequence ID" value="RBR25497.1"/>
    <property type="molecule type" value="Genomic_DNA"/>
</dbReference>
<evidence type="ECO:0008006" key="3">
    <source>
        <dbReference type="Google" id="ProtNLM"/>
    </source>
</evidence>
<sequence>MSKRNLLLCFDAFGTLIRPVQPVAQQYAQVARQCGLTDFSDEELQSTLISTIKQESKKNPNFGKETGLGATKWWTNVIHNTFTPLIPKGQSLPQDLAPKLLHRFASREGYETEEGLVEALKSLKGNTSRHYDQLVVGVVTNSDDRIPSILSSLGLNVSPLRYGTDSDPSKIKNSTFDIDFHCMSYDVGVEKPDKQIFNAAESMLAQIISARNGRSLNEAKSEAGKWQKVYVGDDYSKDVVGSANAGWNPVLLDPKDECESIIDLKRWRSDSAIRRLHIWPLILRNNVLRSQVTFNHSAMSMSNINSTRLTTKCEEKAVPLSLLDSTTANFSDASAIWLYEKPTRQDINLAHHLRESLAITLESYPQLCGHLKAIESTDGTAPPEAAHFPPHARRFRRLYAHYGTGNDPGVEFVHARSSTALRDLYPEDRVSKHPAWLCDSAVFKQFMPSVPTPRLLSHAIKDENGRLYPFLAIQITELACGGFVLALKETHPLADITAVMSLLKDWATVSQSMLLGKSIPRSKAVFDPALIDNHAAGDINAEQPDKKLIQQAMSLPMHRYDWWAPGPKPSWAPPVPEAFDTPDLEPAGSAMPWEEWDVTAPVSNCVIHLSREQIISLWEKANKASSEKLSQHDAIIAHIWSCIARARGLEDDTGPIHCNLVYGVRSSFGLDEKFLGSPAVMMNIEHPASKVCSLSNSTELANRVRNTLKTISEPSKMAAHLHGIAFEKSPQRIWQAFLGQRHILVTTWARANVYEVDFGFGSTCSYVESVVPDMDGNIAVKEAPGPSTKYWTDNGVDISVHIRTEHMERLMDDPLLFPTITSGEEYET</sequence>
<dbReference type="Gene3D" id="3.40.50.1000">
    <property type="entry name" value="HAD superfamily/HAD-like"/>
    <property type="match status" value="1"/>
</dbReference>
<dbReference type="AlphaFoldDB" id="A0A366S834"/>
<proteinExistence type="predicted"/>
<reference evidence="1 2" key="1">
    <citation type="submission" date="2018-06" db="EMBL/GenBank/DDBJ databases">
        <title>Fusarium incarnatum-equiseti species complex species 28.</title>
        <authorList>
            <person name="Gardiner D.M."/>
        </authorList>
    </citation>
    <scope>NUCLEOTIDE SEQUENCE [LARGE SCALE GENOMIC DNA]</scope>
    <source>
        <strain evidence="1 2">FIESC_28</strain>
    </source>
</reference>
<dbReference type="GO" id="GO:0005634">
    <property type="term" value="C:nucleus"/>
    <property type="evidence" value="ECO:0007669"/>
    <property type="project" value="TreeGrafter"/>
</dbReference>
<organism evidence="1 2">
    <name type="scientific">Fusarium coffeatum</name>
    <dbReference type="NCBI Taxonomy" id="231269"/>
    <lineage>
        <taxon>Eukaryota</taxon>
        <taxon>Fungi</taxon>
        <taxon>Dikarya</taxon>
        <taxon>Ascomycota</taxon>
        <taxon>Pezizomycotina</taxon>
        <taxon>Sordariomycetes</taxon>
        <taxon>Hypocreomycetidae</taxon>
        <taxon>Hypocreales</taxon>
        <taxon>Nectriaceae</taxon>
        <taxon>Fusarium</taxon>
        <taxon>Fusarium incarnatum-equiseti species complex</taxon>
    </lineage>
</organism>
<keyword evidence="2" id="KW-1185">Reference proteome</keyword>
<dbReference type="PANTHER" id="PTHR46191">
    <property type="match status" value="1"/>
</dbReference>
<dbReference type="GeneID" id="41991181"/>
<gene>
    <name evidence="1" type="ORF">FIESC28_01735</name>
</gene>
<dbReference type="InterPro" id="IPR023213">
    <property type="entry name" value="CAT-like_dom_sf"/>
</dbReference>
<dbReference type="InterPro" id="IPR051828">
    <property type="entry name" value="HAD-like_hydrolase_domain"/>
</dbReference>
<name>A0A366S834_9HYPO</name>
<dbReference type="Gene3D" id="1.10.150.720">
    <property type="entry name" value="Haloacid dehalogenase-like hydrolase"/>
    <property type="match status" value="1"/>
</dbReference>
<dbReference type="InterPro" id="IPR036412">
    <property type="entry name" value="HAD-like_sf"/>
</dbReference>
<dbReference type="Proteomes" id="UP000253153">
    <property type="component" value="Unassembled WGS sequence"/>
</dbReference>
<evidence type="ECO:0000313" key="1">
    <source>
        <dbReference type="EMBL" id="RBR25497.1"/>
    </source>
</evidence>